<dbReference type="AlphaFoldDB" id="A0A7S0XI56"/>
<dbReference type="EMBL" id="HBFC01031281">
    <property type="protein sequence ID" value="CAD8718959.1"/>
    <property type="molecule type" value="Transcribed_RNA"/>
</dbReference>
<protein>
    <submittedName>
        <fullName evidence="2">Uncharacterized protein</fullName>
    </submittedName>
</protein>
<gene>
    <name evidence="2" type="ORF">MANT1106_LOCUS18568</name>
</gene>
<feature type="region of interest" description="Disordered" evidence="1">
    <location>
        <begin position="95"/>
        <end position="120"/>
    </location>
</feature>
<evidence type="ECO:0000313" key="2">
    <source>
        <dbReference type="EMBL" id="CAD8718959.1"/>
    </source>
</evidence>
<sequence>MILHHTAMHLRLGLRMSKSPHGLDLEATVLVGRQTFQVAARTSGGRAPAARTSVGRALEGRGRRRWDLFSFELHVHLPRNVHDVDDRDVKLERRLGTHRQGAADGAAHDDGGGGANEDLRPLRVGTAQLAGQF</sequence>
<accession>A0A7S0XI56</accession>
<name>A0A7S0XI56_9CHLO</name>
<evidence type="ECO:0000256" key="1">
    <source>
        <dbReference type="SAM" id="MobiDB-lite"/>
    </source>
</evidence>
<proteinExistence type="predicted"/>
<organism evidence="2">
    <name type="scientific">Mantoniella antarctica</name>
    <dbReference type="NCBI Taxonomy" id="81844"/>
    <lineage>
        <taxon>Eukaryota</taxon>
        <taxon>Viridiplantae</taxon>
        <taxon>Chlorophyta</taxon>
        <taxon>Mamiellophyceae</taxon>
        <taxon>Mamiellales</taxon>
        <taxon>Mamiellaceae</taxon>
        <taxon>Mantoniella</taxon>
    </lineage>
</organism>
<feature type="compositionally biased region" description="Basic and acidic residues" evidence="1">
    <location>
        <begin position="106"/>
        <end position="120"/>
    </location>
</feature>
<reference evidence="2" key="1">
    <citation type="submission" date="2021-01" db="EMBL/GenBank/DDBJ databases">
        <authorList>
            <person name="Corre E."/>
            <person name="Pelletier E."/>
            <person name="Niang G."/>
            <person name="Scheremetjew M."/>
            <person name="Finn R."/>
            <person name="Kale V."/>
            <person name="Holt S."/>
            <person name="Cochrane G."/>
            <person name="Meng A."/>
            <person name="Brown T."/>
            <person name="Cohen L."/>
        </authorList>
    </citation>
    <scope>NUCLEOTIDE SEQUENCE</scope>
    <source>
        <strain evidence="2">SL-175</strain>
    </source>
</reference>